<feature type="transmembrane region" description="Helical" evidence="1">
    <location>
        <begin position="117"/>
        <end position="139"/>
    </location>
</feature>
<accession>A0A6A5V3B5</accession>
<dbReference type="AlphaFoldDB" id="A0A6A5V3B5"/>
<evidence type="ECO:0000313" key="2">
    <source>
        <dbReference type="EMBL" id="KAF1967797.1"/>
    </source>
</evidence>
<feature type="transmembrane region" description="Helical" evidence="1">
    <location>
        <begin position="181"/>
        <end position="198"/>
    </location>
</feature>
<organism evidence="2 3">
    <name type="scientific">Bimuria novae-zelandiae CBS 107.79</name>
    <dbReference type="NCBI Taxonomy" id="1447943"/>
    <lineage>
        <taxon>Eukaryota</taxon>
        <taxon>Fungi</taxon>
        <taxon>Dikarya</taxon>
        <taxon>Ascomycota</taxon>
        <taxon>Pezizomycotina</taxon>
        <taxon>Dothideomycetes</taxon>
        <taxon>Pleosporomycetidae</taxon>
        <taxon>Pleosporales</taxon>
        <taxon>Massarineae</taxon>
        <taxon>Didymosphaeriaceae</taxon>
        <taxon>Bimuria</taxon>
    </lineage>
</organism>
<feature type="transmembrane region" description="Helical" evidence="1">
    <location>
        <begin position="32"/>
        <end position="51"/>
    </location>
</feature>
<reference evidence="2" key="1">
    <citation type="journal article" date="2020" name="Stud. Mycol.">
        <title>101 Dothideomycetes genomes: a test case for predicting lifestyles and emergence of pathogens.</title>
        <authorList>
            <person name="Haridas S."/>
            <person name="Albert R."/>
            <person name="Binder M."/>
            <person name="Bloem J."/>
            <person name="Labutti K."/>
            <person name="Salamov A."/>
            <person name="Andreopoulos B."/>
            <person name="Baker S."/>
            <person name="Barry K."/>
            <person name="Bills G."/>
            <person name="Bluhm B."/>
            <person name="Cannon C."/>
            <person name="Castanera R."/>
            <person name="Culley D."/>
            <person name="Daum C."/>
            <person name="Ezra D."/>
            <person name="Gonzalez J."/>
            <person name="Henrissat B."/>
            <person name="Kuo A."/>
            <person name="Liang C."/>
            <person name="Lipzen A."/>
            <person name="Lutzoni F."/>
            <person name="Magnuson J."/>
            <person name="Mondo S."/>
            <person name="Nolan M."/>
            <person name="Ohm R."/>
            <person name="Pangilinan J."/>
            <person name="Park H.-J."/>
            <person name="Ramirez L."/>
            <person name="Alfaro M."/>
            <person name="Sun H."/>
            <person name="Tritt A."/>
            <person name="Yoshinaga Y."/>
            <person name="Zwiers L.-H."/>
            <person name="Turgeon B."/>
            <person name="Goodwin S."/>
            <person name="Spatafora J."/>
            <person name="Crous P."/>
            <person name="Grigoriev I."/>
        </authorList>
    </citation>
    <scope>NUCLEOTIDE SEQUENCE</scope>
    <source>
        <strain evidence="2">CBS 107.79</strain>
    </source>
</reference>
<protein>
    <submittedName>
        <fullName evidence="2">Uncharacterized protein</fullName>
    </submittedName>
</protein>
<sequence>MPAVETLTPEQVAAAEQRFRGSGRISLLSLELSLGILCGFAVLACLGRMVIRMSSRGKLQLDDGLLIFALVCLLFSTAIMYQVAPNYYLVQALIRGDPDAEAIATPQLAKLTRHYNWTFANIVLSWTAVFGVKASYFALFYPMMTVMSKRVIWFFWAAVAFSGASYIVLAFGSNFILCKELGTAAACIAIIMGSLTVYRSTLVGSNAVPNKVQTYLYRVFGITTGHEDDMSVLMREAGKKGMDPEQGSENDETLVGTYNGEGKSSISVKHILFGPAYRRLVNHSNIIRRQTFRSVSSMLIVILKPIQIRRIQMIKQRPSQKENFNFPLRGRARKRIRRHNRGARAYLGMFFGRGYKYGRLLQHHLSGFEVAAGYDAMTSACNGDYRARRDGWGSHESAWAFCILCETFPCPGEAAICVGFVGFRGPHQPVEATAELGGARPAFEEHEVGVRNRRNEARPKELFLRARQRVRFQWGDRHSGRRVREVYRAAFCLPEDVFGTSIYLCGSLKSKF</sequence>
<dbReference type="OrthoDB" id="444631at2759"/>
<keyword evidence="3" id="KW-1185">Reference proteome</keyword>
<feature type="transmembrane region" description="Helical" evidence="1">
    <location>
        <begin position="151"/>
        <end position="169"/>
    </location>
</feature>
<name>A0A6A5V3B5_9PLEO</name>
<evidence type="ECO:0000313" key="3">
    <source>
        <dbReference type="Proteomes" id="UP000800036"/>
    </source>
</evidence>
<evidence type="ECO:0000256" key="1">
    <source>
        <dbReference type="SAM" id="Phobius"/>
    </source>
</evidence>
<keyword evidence="1" id="KW-0812">Transmembrane</keyword>
<keyword evidence="1" id="KW-1133">Transmembrane helix</keyword>
<gene>
    <name evidence="2" type="ORF">BU23DRAFT_572950</name>
</gene>
<keyword evidence="1" id="KW-0472">Membrane</keyword>
<feature type="transmembrane region" description="Helical" evidence="1">
    <location>
        <begin position="63"/>
        <end position="84"/>
    </location>
</feature>
<dbReference type="EMBL" id="ML976728">
    <property type="protein sequence ID" value="KAF1967797.1"/>
    <property type="molecule type" value="Genomic_DNA"/>
</dbReference>
<proteinExistence type="predicted"/>
<dbReference type="Proteomes" id="UP000800036">
    <property type="component" value="Unassembled WGS sequence"/>
</dbReference>